<feature type="region of interest" description="Disordered" evidence="1">
    <location>
        <begin position="1"/>
        <end position="40"/>
    </location>
</feature>
<dbReference type="AlphaFoldDB" id="A0A1M4EKA0"/>
<sequence>MMTQGSERGGCGRQNGSLPWGCTGGTNAPFQRADSGLAGM</sequence>
<gene>
    <name evidence="2" type="ORF">BN4615_P8796</name>
</gene>
<accession>A0A1M4EKA0</accession>
<proteinExistence type="predicted"/>
<evidence type="ECO:0000256" key="1">
    <source>
        <dbReference type="SAM" id="MobiDB-lite"/>
    </source>
</evidence>
<reference evidence="2" key="1">
    <citation type="submission" date="2016-04" db="EMBL/GenBank/DDBJ databases">
        <authorList>
            <person name="Evans L.H."/>
            <person name="Alamgir A."/>
            <person name="Owens N."/>
            <person name="Weber N.D."/>
            <person name="Virtaneva K."/>
            <person name="Barbian K."/>
            <person name="Babar A."/>
            <person name="Rosenke K."/>
        </authorList>
    </citation>
    <scope>NUCLEOTIDE SEQUENCE</scope>
    <source>
        <strain evidence="2">Nono1</strain>
    </source>
</reference>
<name>A0A1M4EKA0_9ACTN</name>
<protein>
    <submittedName>
        <fullName evidence="2">Uncharacterized protein</fullName>
    </submittedName>
</protein>
<dbReference type="EMBL" id="LT559118">
    <property type="protein sequence ID" value="SBO99280.1"/>
    <property type="molecule type" value="Genomic_DNA"/>
</dbReference>
<evidence type="ECO:0000313" key="2">
    <source>
        <dbReference type="EMBL" id="SBO99280.1"/>
    </source>
</evidence>
<organism evidence="2">
    <name type="scientific">Nonomuraea gerenzanensis</name>
    <dbReference type="NCBI Taxonomy" id="93944"/>
    <lineage>
        <taxon>Bacteria</taxon>
        <taxon>Bacillati</taxon>
        <taxon>Actinomycetota</taxon>
        <taxon>Actinomycetes</taxon>
        <taxon>Streptosporangiales</taxon>
        <taxon>Streptosporangiaceae</taxon>
        <taxon>Nonomuraea</taxon>
    </lineage>
</organism>